<evidence type="ECO:0000256" key="5">
    <source>
        <dbReference type="ARBA" id="ARBA00022741"/>
    </source>
</evidence>
<evidence type="ECO:0000256" key="4">
    <source>
        <dbReference type="ARBA" id="ARBA00022679"/>
    </source>
</evidence>
<dbReference type="InterPro" id="IPR001267">
    <property type="entry name" value="Thymidine_kinase"/>
</dbReference>
<dbReference type="GO" id="GO:0046104">
    <property type="term" value="P:thymidine metabolic process"/>
    <property type="evidence" value="ECO:0007669"/>
    <property type="project" value="TreeGrafter"/>
</dbReference>
<proteinExistence type="inferred from homology"/>
<keyword evidence="3" id="KW-0237">DNA synthesis</keyword>
<keyword evidence="5" id="KW-0547">Nucleotide-binding</keyword>
<evidence type="ECO:0000256" key="3">
    <source>
        <dbReference type="ARBA" id="ARBA00022634"/>
    </source>
</evidence>
<keyword evidence="7" id="KW-0067">ATP-binding</keyword>
<dbReference type="AlphaFoldDB" id="A0A3B0S2C5"/>
<dbReference type="SUPFAM" id="SSF52540">
    <property type="entry name" value="P-loop containing nucleoside triphosphate hydrolases"/>
    <property type="match status" value="1"/>
</dbReference>
<evidence type="ECO:0000256" key="6">
    <source>
        <dbReference type="ARBA" id="ARBA00022777"/>
    </source>
</evidence>
<dbReference type="PIRSF" id="PIRSF035805">
    <property type="entry name" value="TK_cell"/>
    <property type="match status" value="1"/>
</dbReference>
<dbReference type="EMBL" id="UOEK01000141">
    <property type="protein sequence ID" value="VAV98429.1"/>
    <property type="molecule type" value="Genomic_DNA"/>
</dbReference>
<dbReference type="PROSITE" id="PS00603">
    <property type="entry name" value="TK_CELLULAR_TYPE"/>
    <property type="match status" value="1"/>
</dbReference>
<dbReference type="GO" id="GO:0071897">
    <property type="term" value="P:DNA biosynthetic process"/>
    <property type="evidence" value="ECO:0007669"/>
    <property type="project" value="UniProtKB-KW"/>
</dbReference>
<organism evidence="8">
    <name type="scientific">hydrothermal vent metagenome</name>
    <dbReference type="NCBI Taxonomy" id="652676"/>
    <lineage>
        <taxon>unclassified sequences</taxon>
        <taxon>metagenomes</taxon>
        <taxon>ecological metagenomes</taxon>
    </lineage>
</organism>
<sequence length="198" mass="21923">MQRRADQGWVEVISGPMFSGKSEELIRKVTRYNLARVPTQIFKPAIDIRYAVGEVVSHSRLSIAAEPVEDSMTLLKSVEDRTVVVGIDEGQFFDNGLVDVVTRLAAAGKKVIVAGLDMDYLGRPFEPIPSLMLKAEYVTRTLAVCHRCGGPGLFTQRVVESDELVVLGATDTYEARCRRCYDPTEAQQGRLDLESVSE</sequence>
<dbReference type="PANTHER" id="PTHR11441:SF0">
    <property type="entry name" value="THYMIDINE KINASE, CYTOSOLIC"/>
    <property type="match status" value="1"/>
</dbReference>
<protein>
    <recommendedName>
        <fullName evidence="2">thymidine kinase</fullName>
        <ecNumber evidence="2">2.7.1.21</ecNumber>
    </recommendedName>
</protein>
<reference evidence="8" key="1">
    <citation type="submission" date="2018-06" db="EMBL/GenBank/DDBJ databases">
        <authorList>
            <person name="Zhirakovskaya E."/>
        </authorList>
    </citation>
    <scope>NUCLEOTIDE SEQUENCE</scope>
</reference>
<dbReference type="PANTHER" id="PTHR11441">
    <property type="entry name" value="THYMIDINE KINASE"/>
    <property type="match status" value="1"/>
</dbReference>
<dbReference type="Gene3D" id="3.30.60.20">
    <property type="match status" value="1"/>
</dbReference>
<name>A0A3B0S2C5_9ZZZZ</name>
<dbReference type="InterPro" id="IPR027417">
    <property type="entry name" value="P-loop_NTPase"/>
</dbReference>
<keyword evidence="6 8" id="KW-0418">Kinase</keyword>
<evidence type="ECO:0000256" key="7">
    <source>
        <dbReference type="ARBA" id="ARBA00022840"/>
    </source>
</evidence>
<evidence type="ECO:0000256" key="1">
    <source>
        <dbReference type="ARBA" id="ARBA00007587"/>
    </source>
</evidence>
<comment type="similarity">
    <text evidence="1">Belongs to the thymidine kinase family.</text>
</comment>
<evidence type="ECO:0000313" key="8">
    <source>
        <dbReference type="EMBL" id="VAV98429.1"/>
    </source>
</evidence>
<dbReference type="SUPFAM" id="SSF57716">
    <property type="entry name" value="Glucocorticoid receptor-like (DNA-binding domain)"/>
    <property type="match status" value="1"/>
</dbReference>
<dbReference type="EC" id="2.7.1.21" evidence="2"/>
<dbReference type="HAMAP" id="MF_00124">
    <property type="entry name" value="Thymidine_kinase"/>
    <property type="match status" value="1"/>
</dbReference>
<evidence type="ECO:0000256" key="2">
    <source>
        <dbReference type="ARBA" id="ARBA00012118"/>
    </source>
</evidence>
<keyword evidence="4 8" id="KW-0808">Transferase</keyword>
<dbReference type="Gene3D" id="3.40.50.300">
    <property type="entry name" value="P-loop containing nucleotide triphosphate hydrolases"/>
    <property type="match status" value="1"/>
</dbReference>
<gene>
    <name evidence="8" type="ORF">MNBD_ACTINO02-46</name>
</gene>
<dbReference type="NCBIfam" id="NF003296">
    <property type="entry name" value="PRK04296.1-1"/>
    <property type="match status" value="1"/>
</dbReference>
<dbReference type="GO" id="GO:0005524">
    <property type="term" value="F:ATP binding"/>
    <property type="evidence" value="ECO:0007669"/>
    <property type="project" value="UniProtKB-KW"/>
</dbReference>
<accession>A0A3B0S2C5</accession>
<dbReference type="Pfam" id="PF00265">
    <property type="entry name" value="TK"/>
    <property type="match status" value="1"/>
</dbReference>
<dbReference type="InterPro" id="IPR020633">
    <property type="entry name" value="Thymidine_kinase_CS"/>
</dbReference>
<dbReference type="GO" id="GO:0004797">
    <property type="term" value="F:thymidine kinase activity"/>
    <property type="evidence" value="ECO:0007669"/>
    <property type="project" value="UniProtKB-EC"/>
</dbReference>
<dbReference type="GO" id="GO:0005829">
    <property type="term" value="C:cytosol"/>
    <property type="evidence" value="ECO:0007669"/>
    <property type="project" value="TreeGrafter"/>
</dbReference>